<dbReference type="InterPro" id="IPR050721">
    <property type="entry name" value="Trk_Ktr_HKT_K-transport"/>
</dbReference>
<evidence type="ECO:0000259" key="2">
    <source>
        <dbReference type="PROSITE" id="PS51202"/>
    </source>
</evidence>
<evidence type="ECO:0000313" key="3">
    <source>
        <dbReference type="EMBL" id="MBM6753785.1"/>
    </source>
</evidence>
<dbReference type="Gene3D" id="3.30.70.1450">
    <property type="entry name" value="Regulator of K+ conductance, C-terminal domain"/>
    <property type="match status" value="1"/>
</dbReference>
<gene>
    <name evidence="3" type="ORF">H5993_03295</name>
</gene>
<dbReference type="SUPFAM" id="SSF116726">
    <property type="entry name" value="TrkA C-terminal domain-like"/>
    <property type="match status" value="1"/>
</dbReference>
<dbReference type="InterPro" id="IPR006037">
    <property type="entry name" value="RCK_C"/>
</dbReference>
<dbReference type="InterPro" id="IPR036721">
    <property type="entry name" value="RCK_C_sf"/>
</dbReference>
<dbReference type="Pfam" id="PF02080">
    <property type="entry name" value="TrkA_C"/>
    <property type="match status" value="1"/>
</dbReference>
<accession>A0ABS2EMZ4</accession>
<dbReference type="InterPro" id="IPR036291">
    <property type="entry name" value="NAD(P)-bd_dom_sf"/>
</dbReference>
<dbReference type="Gene3D" id="3.40.50.720">
    <property type="entry name" value="NAD(P)-binding Rossmann-like Domain"/>
    <property type="match status" value="1"/>
</dbReference>
<dbReference type="RefSeq" id="WP_180870568.1">
    <property type="nucleotide sequence ID" value="NZ_JACJJQ010000010.1"/>
</dbReference>
<dbReference type="PANTHER" id="PTHR43833:SF7">
    <property type="entry name" value="KTR SYSTEM POTASSIUM UPTAKE PROTEIN C"/>
    <property type="match status" value="1"/>
</dbReference>
<sequence>MAKKESFAVIGLGQFGSAICKSLVRAGQEVMAIDSNESVVNDFADMVMRAVIADAQDEDAMKELDLGHFDHVYISIGKNIEASIMATLIAKDLGAKDVVCRAENRNHARVLERIGADLVVRPEHDLAERLVFSRLHPSVIDYVQISRDTTLAEVIVNNAAFYDKTLDELDFRNRYHVNVILVVNAQDKINQMPRGTDKIQRGDRITVVGPLNAIEKLNDLLKG</sequence>
<evidence type="ECO:0000313" key="4">
    <source>
        <dbReference type="Proteomes" id="UP000776629"/>
    </source>
</evidence>
<organism evidence="3 4">
    <name type="scientific">Limosilactobacillus alvi</name>
    <dbReference type="NCBI Taxonomy" id="990412"/>
    <lineage>
        <taxon>Bacteria</taxon>
        <taxon>Bacillati</taxon>
        <taxon>Bacillota</taxon>
        <taxon>Bacilli</taxon>
        <taxon>Lactobacillales</taxon>
        <taxon>Lactobacillaceae</taxon>
        <taxon>Limosilactobacillus</taxon>
    </lineage>
</organism>
<protein>
    <submittedName>
        <fullName evidence="3">TrkA family potassium uptake protein</fullName>
    </submittedName>
</protein>
<comment type="caution">
    <text evidence="3">The sequence shown here is derived from an EMBL/GenBank/DDBJ whole genome shotgun (WGS) entry which is preliminary data.</text>
</comment>
<keyword evidence="4" id="KW-1185">Reference proteome</keyword>
<dbReference type="InterPro" id="IPR003148">
    <property type="entry name" value="RCK_N"/>
</dbReference>
<feature type="domain" description="RCK C-terminal" evidence="2">
    <location>
        <begin position="137"/>
        <end position="223"/>
    </location>
</feature>
<dbReference type="Proteomes" id="UP000776629">
    <property type="component" value="Unassembled WGS sequence"/>
</dbReference>
<proteinExistence type="predicted"/>
<name>A0ABS2EMZ4_9LACO</name>
<dbReference type="PANTHER" id="PTHR43833">
    <property type="entry name" value="POTASSIUM CHANNEL PROTEIN 2-RELATED-RELATED"/>
    <property type="match status" value="1"/>
</dbReference>
<dbReference type="PROSITE" id="PS51201">
    <property type="entry name" value="RCK_N"/>
    <property type="match status" value="1"/>
</dbReference>
<dbReference type="Pfam" id="PF02254">
    <property type="entry name" value="TrkA_N"/>
    <property type="match status" value="1"/>
</dbReference>
<dbReference type="EMBL" id="JACJJQ010000010">
    <property type="protein sequence ID" value="MBM6753785.1"/>
    <property type="molecule type" value="Genomic_DNA"/>
</dbReference>
<dbReference type="SUPFAM" id="SSF51735">
    <property type="entry name" value="NAD(P)-binding Rossmann-fold domains"/>
    <property type="match status" value="1"/>
</dbReference>
<evidence type="ECO:0000259" key="1">
    <source>
        <dbReference type="PROSITE" id="PS51201"/>
    </source>
</evidence>
<dbReference type="PROSITE" id="PS51202">
    <property type="entry name" value="RCK_C"/>
    <property type="match status" value="1"/>
</dbReference>
<reference evidence="3 4" key="1">
    <citation type="journal article" date="2021" name="Sci. Rep.">
        <title>The distribution of antibiotic resistance genes in chicken gut microbiota commensals.</title>
        <authorList>
            <person name="Juricova H."/>
            <person name="Matiasovicova J."/>
            <person name="Kubasova T."/>
            <person name="Cejkova D."/>
            <person name="Rychlik I."/>
        </authorList>
    </citation>
    <scope>NUCLEOTIDE SEQUENCE [LARGE SCALE GENOMIC DNA]</scope>
    <source>
        <strain evidence="3 4">An810</strain>
    </source>
</reference>
<feature type="domain" description="RCK N-terminal" evidence="1">
    <location>
        <begin position="4"/>
        <end position="120"/>
    </location>
</feature>